<dbReference type="EMBL" id="JAWRVE010000306">
    <property type="protein sequence ID" value="KAL1845544.1"/>
    <property type="molecule type" value="Genomic_DNA"/>
</dbReference>
<dbReference type="InterPro" id="IPR023210">
    <property type="entry name" value="NADP_OxRdtase_dom"/>
</dbReference>
<keyword evidence="1" id="KW-0560">Oxidoreductase</keyword>
<dbReference type="InterPro" id="IPR020471">
    <property type="entry name" value="AKR"/>
</dbReference>
<dbReference type="PIRSF" id="PIRSF000097">
    <property type="entry name" value="AKR"/>
    <property type="match status" value="1"/>
</dbReference>
<evidence type="ECO:0000256" key="1">
    <source>
        <dbReference type="ARBA" id="ARBA00023002"/>
    </source>
</evidence>
<dbReference type="InterPro" id="IPR036812">
    <property type="entry name" value="NAD(P)_OxRdtase_dom_sf"/>
</dbReference>
<protein>
    <recommendedName>
        <fullName evidence="2">NADP-dependent oxidoreductase domain-containing protein</fullName>
    </recommendedName>
</protein>
<dbReference type="SUPFAM" id="SSF51430">
    <property type="entry name" value="NAD(P)-linked oxidoreductase"/>
    <property type="match status" value="1"/>
</dbReference>
<reference evidence="3 4" key="1">
    <citation type="journal article" date="2024" name="IMA Fungus">
        <title>IMA Genome - F19 : A genome assembly and annotation guide to empower mycologists, including annotated draft genome sequences of Ceratocystis pirilliformis, Diaporthe australafricana, Fusarium ophioides, Paecilomyces lecythidis, and Sporothrix stenoceras.</title>
        <authorList>
            <person name="Aylward J."/>
            <person name="Wilson A.M."/>
            <person name="Visagie C.M."/>
            <person name="Spraker J."/>
            <person name="Barnes I."/>
            <person name="Buitendag C."/>
            <person name="Ceriani C."/>
            <person name="Del Mar Angel L."/>
            <person name="du Plessis D."/>
            <person name="Fuchs T."/>
            <person name="Gasser K."/>
            <person name="Kramer D."/>
            <person name="Li W."/>
            <person name="Munsamy K."/>
            <person name="Piso A."/>
            <person name="Price J.L."/>
            <person name="Sonnekus B."/>
            <person name="Thomas C."/>
            <person name="van der Nest A."/>
            <person name="van Dijk A."/>
            <person name="van Heerden A."/>
            <person name="van Vuuren N."/>
            <person name="Yilmaz N."/>
            <person name="Duong T.A."/>
            <person name="van der Merwe N.A."/>
            <person name="Wingfield M.J."/>
            <person name="Wingfield B.D."/>
        </authorList>
    </citation>
    <scope>NUCLEOTIDE SEQUENCE [LARGE SCALE GENOMIC DNA]</scope>
    <source>
        <strain evidence="3 4">CMW 18300</strain>
    </source>
</reference>
<organism evidence="3 4">
    <name type="scientific">Diaporthe australafricana</name>
    <dbReference type="NCBI Taxonomy" id="127596"/>
    <lineage>
        <taxon>Eukaryota</taxon>
        <taxon>Fungi</taxon>
        <taxon>Dikarya</taxon>
        <taxon>Ascomycota</taxon>
        <taxon>Pezizomycotina</taxon>
        <taxon>Sordariomycetes</taxon>
        <taxon>Sordariomycetidae</taxon>
        <taxon>Diaporthales</taxon>
        <taxon>Diaporthaceae</taxon>
        <taxon>Diaporthe</taxon>
    </lineage>
</organism>
<accession>A0ABR3VUX9</accession>
<dbReference type="Pfam" id="PF00248">
    <property type="entry name" value="Aldo_ket_red"/>
    <property type="match status" value="1"/>
</dbReference>
<sequence length="322" mass="35620">MKPVESFVLNDGAIIPSRGLGTHQVDPKAYPHSSLKTSVLAALKAGCRHIDTSLRYDNGNNEREVGEAIRESRIPREEIYVVTKLENVFHAPEDVEVGMDLSLRNLGVDYVPYAYKKTVDFGTQRDAQGRPLVDVELSRAFDVTWKVMEALVDNGKARSISNFSSPKVRRLLQTARIKPAVHQIECHPHWPQKGLVQLCQSSGIHVTAFGPLGCAPIPSMIGRTTGPGPLKDETIATLAKKYTRTPAQLILCFSLCRGVSVIPKSNSPARIAENWDCIFELAEEDFAVLDVLVGAHGERGVRNLESATYLGFDNYNEEREEP</sequence>
<evidence type="ECO:0000313" key="3">
    <source>
        <dbReference type="EMBL" id="KAL1845544.1"/>
    </source>
</evidence>
<dbReference type="Proteomes" id="UP001583177">
    <property type="component" value="Unassembled WGS sequence"/>
</dbReference>
<dbReference type="Gene3D" id="3.20.20.100">
    <property type="entry name" value="NADP-dependent oxidoreductase domain"/>
    <property type="match status" value="1"/>
</dbReference>
<evidence type="ECO:0000313" key="4">
    <source>
        <dbReference type="Proteomes" id="UP001583177"/>
    </source>
</evidence>
<comment type="caution">
    <text evidence="3">The sequence shown here is derived from an EMBL/GenBank/DDBJ whole genome shotgun (WGS) entry which is preliminary data.</text>
</comment>
<evidence type="ECO:0000259" key="2">
    <source>
        <dbReference type="Pfam" id="PF00248"/>
    </source>
</evidence>
<proteinExistence type="predicted"/>
<keyword evidence="4" id="KW-1185">Reference proteome</keyword>
<feature type="domain" description="NADP-dependent oxidoreductase" evidence="2">
    <location>
        <begin position="19"/>
        <end position="290"/>
    </location>
</feature>
<name>A0ABR3VUX9_9PEZI</name>
<dbReference type="PRINTS" id="PR00069">
    <property type="entry name" value="ALDKETRDTASE"/>
</dbReference>
<gene>
    <name evidence="3" type="ORF">Daus18300_014507</name>
</gene>
<dbReference type="PANTHER" id="PTHR11732">
    <property type="entry name" value="ALDO/KETO REDUCTASE"/>
    <property type="match status" value="1"/>
</dbReference>
<dbReference type="CDD" id="cd19071">
    <property type="entry name" value="AKR_AKR1-5-like"/>
    <property type="match status" value="1"/>
</dbReference>